<dbReference type="PRINTS" id="PR00039">
    <property type="entry name" value="HTHLYSR"/>
</dbReference>
<evidence type="ECO:0000313" key="5">
    <source>
        <dbReference type="EMBL" id="NEV67373.1"/>
    </source>
</evidence>
<reference evidence="5" key="1">
    <citation type="submission" date="2014-11" db="EMBL/GenBank/DDBJ databases">
        <authorList>
            <person name="Malar M.C."/>
            <person name="Sen D."/>
            <person name="Tripathy S."/>
        </authorList>
    </citation>
    <scope>NUCLEOTIDE SEQUENCE</scope>
    <source>
        <strain evidence="5">BDU141951</strain>
    </source>
</reference>
<dbReference type="Gene3D" id="1.10.10.10">
    <property type="entry name" value="Winged helix-like DNA-binding domain superfamily/Winged helix DNA-binding domain"/>
    <property type="match status" value="1"/>
</dbReference>
<evidence type="ECO:0000256" key="3">
    <source>
        <dbReference type="ARBA" id="ARBA00023125"/>
    </source>
</evidence>
<reference evidence="5" key="3">
    <citation type="submission" date="2020-02" db="EMBL/GenBank/DDBJ databases">
        <authorList>
            <person name="Sarangi A.N."/>
            <person name="Ghosh S."/>
            <person name="Mukherjee M."/>
            <person name="Tripathy S."/>
        </authorList>
    </citation>
    <scope>NUCLEOTIDE SEQUENCE</scope>
    <source>
        <strain evidence="5">BDU141951</strain>
    </source>
</reference>
<proteinExistence type="inferred from homology"/>
<dbReference type="Gene3D" id="3.40.190.290">
    <property type="match status" value="1"/>
</dbReference>
<evidence type="ECO:0000256" key="2">
    <source>
        <dbReference type="ARBA" id="ARBA00023015"/>
    </source>
</evidence>
<organism evidence="5">
    <name type="scientific">Lyngbya confervoides BDU141951</name>
    <dbReference type="NCBI Taxonomy" id="1574623"/>
    <lineage>
        <taxon>Bacteria</taxon>
        <taxon>Bacillati</taxon>
        <taxon>Cyanobacteriota</taxon>
        <taxon>Cyanophyceae</taxon>
        <taxon>Oscillatoriophycideae</taxon>
        <taxon>Oscillatoriales</taxon>
        <taxon>Microcoleaceae</taxon>
        <taxon>Lyngbya</taxon>
    </lineage>
</organism>
<keyword evidence="3" id="KW-0238">DNA-binding</keyword>
<accession>A0A0C1YFE9</accession>
<dbReference type="PANTHER" id="PTHR30419">
    <property type="entry name" value="HTH-TYPE TRANSCRIPTIONAL REGULATOR YBHD"/>
    <property type="match status" value="1"/>
</dbReference>
<evidence type="ECO:0000256" key="4">
    <source>
        <dbReference type="ARBA" id="ARBA00023163"/>
    </source>
</evidence>
<dbReference type="InterPro" id="IPR036388">
    <property type="entry name" value="WH-like_DNA-bd_sf"/>
</dbReference>
<dbReference type="Pfam" id="PF03466">
    <property type="entry name" value="LysR_substrate"/>
    <property type="match status" value="1"/>
</dbReference>
<evidence type="ECO:0000256" key="1">
    <source>
        <dbReference type="ARBA" id="ARBA00009437"/>
    </source>
</evidence>
<comment type="caution">
    <text evidence="5">The sequence shown here is derived from an EMBL/GenBank/DDBJ whole genome shotgun (WGS) entry which is preliminary data.</text>
</comment>
<protein>
    <submittedName>
        <fullName evidence="5">LysR family transcriptional regulator</fullName>
    </submittedName>
</protein>
<dbReference type="CDD" id="cd05466">
    <property type="entry name" value="PBP2_LTTR_substrate"/>
    <property type="match status" value="1"/>
</dbReference>
<dbReference type="GO" id="GO:0005829">
    <property type="term" value="C:cytosol"/>
    <property type="evidence" value="ECO:0007669"/>
    <property type="project" value="TreeGrafter"/>
</dbReference>
<dbReference type="FunFam" id="1.10.10.10:FF:000001">
    <property type="entry name" value="LysR family transcriptional regulator"/>
    <property type="match status" value="1"/>
</dbReference>
<name>A0A0C1YFE9_9CYAN</name>
<keyword evidence="2" id="KW-0805">Transcription regulation</keyword>
<dbReference type="InterPro" id="IPR036390">
    <property type="entry name" value="WH_DNA-bd_sf"/>
</dbReference>
<keyword evidence="4" id="KW-0804">Transcription</keyword>
<dbReference type="PANTHER" id="PTHR30419:SF8">
    <property type="entry name" value="NITROGEN ASSIMILATION TRANSCRIPTIONAL ACTIVATOR-RELATED"/>
    <property type="match status" value="1"/>
</dbReference>
<dbReference type="PROSITE" id="PS50931">
    <property type="entry name" value="HTH_LYSR"/>
    <property type="match status" value="1"/>
</dbReference>
<dbReference type="SUPFAM" id="SSF46785">
    <property type="entry name" value="Winged helix' DNA-binding domain"/>
    <property type="match status" value="1"/>
</dbReference>
<dbReference type="AlphaFoldDB" id="A0A0C1YFE9"/>
<reference evidence="5" key="2">
    <citation type="journal article" date="2015" name="Genome Announc.">
        <title>Draft Genome Sequence of Filamentous Marine Cyanobacterium Lyngbya confervoides Strain BDU141951.</title>
        <authorList>
            <person name="Chandrababunaidu M.M."/>
            <person name="Sen D."/>
            <person name="Tripathy S."/>
        </authorList>
    </citation>
    <scope>NUCLEOTIDE SEQUENCE</scope>
    <source>
        <strain evidence="5">BDU141951</strain>
    </source>
</reference>
<sequence length="311" mass="34418">MGDINPFRLKISQLRALVAIADSGTFSDAALDLDLSQSAVSHAIAILEDELGVVLLNRGRQGAALTPLGEEVTAEARRLMDSLERIGQLAQQSRGLQQGTVRIAGFRSVATHILPEVIQQFRNDYPGIQVKIEEYHQSQQVEREVRQGNADIGFTYLPTTPEFTAWELLRDRYVLLLPPHSDYLKGPNTWERLVKLPLILAPPDDGCRNLIEQHFAHTHLAVKPVYEVREDSTILSMVQKGLGATIMAQLAAEPIPANLTLTELPTPLVRVIGVIQLTEALQTPPVFAFMDTLKQVWTAAQRVMQPVAGGW</sequence>
<dbReference type="EMBL" id="JTHE02000003">
    <property type="protein sequence ID" value="NEV67373.1"/>
    <property type="molecule type" value="Genomic_DNA"/>
</dbReference>
<dbReference type="InterPro" id="IPR005119">
    <property type="entry name" value="LysR_subst-bd"/>
</dbReference>
<dbReference type="GO" id="GO:0003700">
    <property type="term" value="F:DNA-binding transcription factor activity"/>
    <property type="evidence" value="ECO:0007669"/>
    <property type="project" value="InterPro"/>
</dbReference>
<comment type="similarity">
    <text evidence="1">Belongs to the LysR transcriptional regulatory family.</text>
</comment>
<dbReference type="SUPFAM" id="SSF53850">
    <property type="entry name" value="Periplasmic binding protein-like II"/>
    <property type="match status" value="1"/>
</dbReference>
<dbReference type="Pfam" id="PF00126">
    <property type="entry name" value="HTH_1"/>
    <property type="match status" value="1"/>
</dbReference>
<dbReference type="InterPro" id="IPR050950">
    <property type="entry name" value="HTH-type_LysR_regulators"/>
</dbReference>
<dbReference type="GO" id="GO:0003677">
    <property type="term" value="F:DNA binding"/>
    <property type="evidence" value="ECO:0007669"/>
    <property type="project" value="UniProtKB-KW"/>
</dbReference>
<dbReference type="InterPro" id="IPR000847">
    <property type="entry name" value="LysR_HTH_N"/>
</dbReference>
<gene>
    <name evidence="5" type="ORF">QQ91_009625</name>
</gene>